<accession>A0A165BCB4</accession>
<protein>
    <recommendedName>
        <fullName evidence="16">CFEM domain-containing protein</fullName>
    </recommendedName>
</protein>
<evidence type="ECO:0000256" key="10">
    <source>
        <dbReference type="ARBA" id="ARBA00023136"/>
    </source>
</evidence>
<evidence type="ECO:0000256" key="14">
    <source>
        <dbReference type="SAM" id="MobiDB-lite"/>
    </source>
</evidence>
<evidence type="ECO:0000256" key="13">
    <source>
        <dbReference type="ARBA" id="ARBA00023288"/>
    </source>
</evidence>
<keyword evidence="18" id="KW-1185">Reference proteome</keyword>
<dbReference type="SMART" id="SM00747">
    <property type="entry name" value="CFEM"/>
    <property type="match status" value="1"/>
</dbReference>
<keyword evidence="8 15" id="KW-0732">Signal</keyword>
<evidence type="ECO:0000256" key="15">
    <source>
        <dbReference type="SAM" id="SignalP"/>
    </source>
</evidence>
<keyword evidence="13" id="KW-0449">Lipoprotein</keyword>
<evidence type="ECO:0000313" key="17">
    <source>
        <dbReference type="EMBL" id="KZT00727.1"/>
    </source>
</evidence>
<evidence type="ECO:0000256" key="8">
    <source>
        <dbReference type="ARBA" id="ARBA00022729"/>
    </source>
</evidence>
<organism evidence="17 18">
    <name type="scientific">Laetiporus sulphureus 93-53</name>
    <dbReference type="NCBI Taxonomy" id="1314785"/>
    <lineage>
        <taxon>Eukaryota</taxon>
        <taxon>Fungi</taxon>
        <taxon>Dikarya</taxon>
        <taxon>Basidiomycota</taxon>
        <taxon>Agaricomycotina</taxon>
        <taxon>Agaricomycetes</taxon>
        <taxon>Polyporales</taxon>
        <taxon>Laetiporus</taxon>
    </lineage>
</organism>
<comment type="similarity">
    <text evidence="3">Belongs to the RBT5 family.</text>
</comment>
<dbReference type="Proteomes" id="UP000076871">
    <property type="component" value="Unassembled WGS sequence"/>
</dbReference>
<evidence type="ECO:0000256" key="11">
    <source>
        <dbReference type="ARBA" id="ARBA00023157"/>
    </source>
</evidence>
<dbReference type="InterPro" id="IPR008427">
    <property type="entry name" value="Extracellular_membr_CFEM_dom"/>
</dbReference>
<dbReference type="OrthoDB" id="3065412at2759"/>
<dbReference type="GO" id="GO:0005886">
    <property type="term" value="C:plasma membrane"/>
    <property type="evidence" value="ECO:0007669"/>
    <property type="project" value="UniProtKB-SubCell"/>
</dbReference>
<dbReference type="PROSITE" id="PS52012">
    <property type="entry name" value="CFEM"/>
    <property type="match status" value="1"/>
</dbReference>
<dbReference type="Pfam" id="PF05730">
    <property type="entry name" value="CFEM"/>
    <property type="match status" value="1"/>
</dbReference>
<dbReference type="GeneID" id="63822229"/>
<evidence type="ECO:0000256" key="12">
    <source>
        <dbReference type="ARBA" id="ARBA00023180"/>
    </source>
</evidence>
<proteinExistence type="inferred from homology"/>
<keyword evidence="10" id="KW-0472">Membrane</keyword>
<evidence type="ECO:0000256" key="2">
    <source>
        <dbReference type="ARBA" id="ARBA00004613"/>
    </source>
</evidence>
<keyword evidence="5" id="KW-0964">Secreted</keyword>
<dbReference type="PANTHER" id="PTHR37928:SF2">
    <property type="entry name" value="GPI ANCHORED CFEM DOMAIN PROTEIN (AFU_ORTHOLOGUE AFUA_6G10580)"/>
    <property type="match status" value="1"/>
</dbReference>
<keyword evidence="9" id="KW-0408">Iron</keyword>
<dbReference type="PANTHER" id="PTHR37928">
    <property type="entry name" value="CFEM DOMAIN PROTEIN (AFU_ORTHOLOGUE AFUA_6G14090)"/>
    <property type="match status" value="1"/>
</dbReference>
<keyword evidence="4" id="KW-1003">Cell membrane</keyword>
<keyword evidence="6" id="KW-0349">Heme</keyword>
<sequence length="124" mass="12253">MRFTAILVALSGAFVAANAVILKRQSLPTCADTCLTNANLDGCNASDDSCLCNDKTFVDSVTSCIESACTGSDLTEAEEYAQQLCLAVGVTLTASSAASTSGSATASGSSTSSATATSTSTAAS</sequence>
<keyword evidence="11" id="KW-1015">Disulfide bond</keyword>
<evidence type="ECO:0000256" key="9">
    <source>
        <dbReference type="ARBA" id="ARBA00023004"/>
    </source>
</evidence>
<keyword evidence="12" id="KW-0325">Glycoprotein</keyword>
<dbReference type="RefSeq" id="XP_040758467.1">
    <property type="nucleotide sequence ID" value="XM_040905199.1"/>
</dbReference>
<evidence type="ECO:0000256" key="4">
    <source>
        <dbReference type="ARBA" id="ARBA00022475"/>
    </source>
</evidence>
<dbReference type="GO" id="GO:0005576">
    <property type="term" value="C:extracellular region"/>
    <property type="evidence" value="ECO:0007669"/>
    <property type="project" value="UniProtKB-SubCell"/>
</dbReference>
<dbReference type="AlphaFoldDB" id="A0A165BCB4"/>
<evidence type="ECO:0000256" key="3">
    <source>
        <dbReference type="ARBA" id="ARBA00010031"/>
    </source>
</evidence>
<comment type="subcellular location">
    <subcellularLocation>
        <location evidence="1">Cell membrane</location>
        <topology evidence="1">Lipid-anchor</topology>
        <topology evidence="1">GPI-anchor</topology>
    </subcellularLocation>
    <subcellularLocation>
        <location evidence="2">Secreted</location>
    </subcellularLocation>
</comment>
<gene>
    <name evidence="17" type="ORF">LAESUDRAFT_665566</name>
</gene>
<evidence type="ECO:0000256" key="1">
    <source>
        <dbReference type="ARBA" id="ARBA00004609"/>
    </source>
</evidence>
<evidence type="ECO:0000256" key="7">
    <source>
        <dbReference type="ARBA" id="ARBA00022723"/>
    </source>
</evidence>
<dbReference type="GO" id="GO:0046872">
    <property type="term" value="F:metal ion binding"/>
    <property type="evidence" value="ECO:0007669"/>
    <property type="project" value="UniProtKB-KW"/>
</dbReference>
<dbReference type="EMBL" id="KV427679">
    <property type="protein sequence ID" value="KZT00727.1"/>
    <property type="molecule type" value="Genomic_DNA"/>
</dbReference>
<evidence type="ECO:0000256" key="5">
    <source>
        <dbReference type="ARBA" id="ARBA00022525"/>
    </source>
</evidence>
<feature type="region of interest" description="Disordered" evidence="14">
    <location>
        <begin position="99"/>
        <end position="124"/>
    </location>
</feature>
<evidence type="ECO:0000256" key="6">
    <source>
        <dbReference type="ARBA" id="ARBA00022617"/>
    </source>
</evidence>
<name>A0A165BCB4_9APHY</name>
<feature type="chain" id="PRO_5007855574" description="CFEM domain-containing protein" evidence="15">
    <location>
        <begin position="20"/>
        <end position="124"/>
    </location>
</feature>
<feature type="domain" description="CFEM" evidence="16">
    <location>
        <begin position="1"/>
        <end position="112"/>
    </location>
</feature>
<dbReference type="InParanoid" id="A0A165BCB4"/>
<evidence type="ECO:0000313" key="18">
    <source>
        <dbReference type="Proteomes" id="UP000076871"/>
    </source>
</evidence>
<feature type="signal peptide" evidence="15">
    <location>
        <begin position="1"/>
        <end position="19"/>
    </location>
</feature>
<reference evidence="17 18" key="1">
    <citation type="journal article" date="2016" name="Mol. Biol. Evol.">
        <title>Comparative Genomics of Early-Diverging Mushroom-Forming Fungi Provides Insights into the Origins of Lignocellulose Decay Capabilities.</title>
        <authorList>
            <person name="Nagy L.G."/>
            <person name="Riley R."/>
            <person name="Tritt A."/>
            <person name="Adam C."/>
            <person name="Daum C."/>
            <person name="Floudas D."/>
            <person name="Sun H."/>
            <person name="Yadav J.S."/>
            <person name="Pangilinan J."/>
            <person name="Larsson K.H."/>
            <person name="Matsuura K."/>
            <person name="Barry K."/>
            <person name="Labutti K."/>
            <person name="Kuo R."/>
            <person name="Ohm R.A."/>
            <person name="Bhattacharya S.S."/>
            <person name="Shirouzu T."/>
            <person name="Yoshinaga Y."/>
            <person name="Martin F.M."/>
            <person name="Grigoriev I.V."/>
            <person name="Hibbett D.S."/>
        </authorList>
    </citation>
    <scope>NUCLEOTIDE SEQUENCE [LARGE SCALE GENOMIC DNA]</scope>
    <source>
        <strain evidence="17 18">93-53</strain>
    </source>
</reference>
<evidence type="ECO:0000259" key="16">
    <source>
        <dbReference type="PROSITE" id="PS52012"/>
    </source>
</evidence>
<dbReference type="InterPro" id="IPR051735">
    <property type="entry name" value="CFEM_domain"/>
</dbReference>
<keyword evidence="7" id="KW-0479">Metal-binding</keyword>